<evidence type="ECO:0000256" key="4">
    <source>
        <dbReference type="ARBA" id="ARBA00022553"/>
    </source>
</evidence>
<dbReference type="PANTHER" id="PTHR42878">
    <property type="entry name" value="TWO-COMPONENT HISTIDINE KINASE"/>
    <property type="match status" value="1"/>
</dbReference>
<dbReference type="GO" id="GO:0030295">
    <property type="term" value="F:protein kinase activator activity"/>
    <property type="evidence" value="ECO:0007669"/>
    <property type="project" value="TreeGrafter"/>
</dbReference>
<dbReference type="Proteomes" id="UP000432727">
    <property type="component" value="Unassembled WGS sequence"/>
</dbReference>
<evidence type="ECO:0000256" key="8">
    <source>
        <dbReference type="ARBA" id="ARBA00022777"/>
    </source>
</evidence>
<evidence type="ECO:0000313" key="15">
    <source>
        <dbReference type="EMBL" id="MXO97331.1"/>
    </source>
</evidence>
<keyword evidence="12" id="KW-0472">Membrane</keyword>
<feature type="domain" description="Histidine kinase" evidence="13">
    <location>
        <begin position="152"/>
        <end position="361"/>
    </location>
</feature>
<dbReference type="PROSITE" id="PS50112">
    <property type="entry name" value="PAS"/>
    <property type="match status" value="1"/>
</dbReference>
<keyword evidence="4" id="KW-0597">Phosphoprotein</keyword>
<keyword evidence="16" id="KW-1185">Reference proteome</keyword>
<gene>
    <name evidence="15" type="ORF">GRI34_12985</name>
</gene>
<dbReference type="RefSeq" id="WP_160596290.1">
    <property type="nucleotide sequence ID" value="NZ_WTYI01000001.1"/>
</dbReference>
<dbReference type="InterPro" id="IPR000014">
    <property type="entry name" value="PAS"/>
</dbReference>
<dbReference type="SMART" id="SM00387">
    <property type="entry name" value="HATPase_c"/>
    <property type="match status" value="1"/>
</dbReference>
<evidence type="ECO:0000256" key="1">
    <source>
        <dbReference type="ARBA" id="ARBA00000085"/>
    </source>
</evidence>
<dbReference type="CDD" id="cd00082">
    <property type="entry name" value="HisKA"/>
    <property type="match status" value="1"/>
</dbReference>
<evidence type="ECO:0000256" key="3">
    <source>
        <dbReference type="ARBA" id="ARBA00012438"/>
    </source>
</evidence>
<dbReference type="InterPro" id="IPR035965">
    <property type="entry name" value="PAS-like_dom_sf"/>
</dbReference>
<dbReference type="EMBL" id="WTYI01000001">
    <property type="protein sequence ID" value="MXO97331.1"/>
    <property type="molecule type" value="Genomic_DNA"/>
</dbReference>
<dbReference type="GO" id="GO:0005524">
    <property type="term" value="F:ATP binding"/>
    <property type="evidence" value="ECO:0007669"/>
    <property type="project" value="UniProtKB-KW"/>
</dbReference>
<evidence type="ECO:0000256" key="10">
    <source>
        <dbReference type="ARBA" id="ARBA00022989"/>
    </source>
</evidence>
<dbReference type="PROSITE" id="PS50109">
    <property type="entry name" value="HIS_KIN"/>
    <property type="match status" value="1"/>
</dbReference>
<sequence>MPFSHLKGVDAPTIADNDDLLAFVLDNGPNLIFIKDEESKLVYANAAFLGLYAPDMRSGVLGTTTVESFEPEEAELFLSEDRRALREGFSEIVEEITDWKAERRTFLTRKMVFHTADGAKRLVCIATDITDLAARERRVVRLNAQLKLYSHSIAHDLKNPVSSFISGLNLLQRDKNSQLSERSEMVVSALKDSASGMAGMINSTLKAAISESEDLQFQKYDLNLLLEEVRFNLSAAIQEANMSLHVTRLPDATVEPNLFRQLFQNLIENSICHAGGKRPVVTIHHREEEGEHLFFVGDNGPGIAPERRDQIFSQFFKGEDGGKLGLGLTISQRIANLHDGYIEVHDKVEDGCCMLVRIPAR</sequence>
<keyword evidence="6" id="KW-0812">Transmembrane</keyword>
<comment type="subcellular location">
    <subcellularLocation>
        <location evidence="2">Membrane</location>
        <topology evidence="2">Multi-pass membrane protein</topology>
    </subcellularLocation>
</comment>
<dbReference type="GO" id="GO:0000155">
    <property type="term" value="F:phosphorelay sensor kinase activity"/>
    <property type="evidence" value="ECO:0007669"/>
    <property type="project" value="InterPro"/>
</dbReference>
<dbReference type="InterPro" id="IPR036890">
    <property type="entry name" value="HATPase_C_sf"/>
</dbReference>
<dbReference type="InterPro" id="IPR050351">
    <property type="entry name" value="BphY/WalK/GraS-like"/>
</dbReference>
<dbReference type="SUPFAM" id="SSF47384">
    <property type="entry name" value="Homodimeric domain of signal transducing histidine kinase"/>
    <property type="match status" value="1"/>
</dbReference>
<evidence type="ECO:0000256" key="2">
    <source>
        <dbReference type="ARBA" id="ARBA00004141"/>
    </source>
</evidence>
<dbReference type="InterPro" id="IPR013656">
    <property type="entry name" value="PAS_4"/>
</dbReference>
<comment type="catalytic activity">
    <reaction evidence="1">
        <text>ATP + protein L-histidine = ADP + protein N-phospho-L-histidine.</text>
        <dbReference type="EC" id="2.7.13.3"/>
    </reaction>
</comment>
<dbReference type="Pfam" id="PF00512">
    <property type="entry name" value="HisKA"/>
    <property type="match status" value="1"/>
</dbReference>
<dbReference type="InterPro" id="IPR004358">
    <property type="entry name" value="Sig_transdc_His_kin-like_C"/>
</dbReference>
<dbReference type="Pfam" id="PF02518">
    <property type="entry name" value="HATPase_c"/>
    <property type="match status" value="1"/>
</dbReference>
<proteinExistence type="predicted"/>
<feature type="domain" description="PAS" evidence="14">
    <location>
        <begin position="17"/>
        <end position="88"/>
    </location>
</feature>
<dbReference type="PANTHER" id="PTHR42878:SF7">
    <property type="entry name" value="SENSOR HISTIDINE KINASE GLRK"/>
    <property type="match status" value="1"/>
</dbReference>
<dbReference type="InterPro" id="IPR003594">
    <property type="entry name" value="HATPase_dom"/>
</dbReference>
<dbReference type="SUPFAM" id="SSF55874">
    <property type="entry name" value="ATPase domain of HSP90 chaperone/DNA topoisomerase II/histidine kinase"/>
    <property type="match status" value="1"/>
</dbReference>
<keyword evidence="11" id="KW-0902">Two-component regulatory system</keyword>
<reference evidence="15 16" key="1">
    <citation type="submission" date="2019-12" db="EMBL/GenBank/DDBJ databases">
        <title>Genomic-based taxomic classification of the family Erythrobacteraceae.</title>
        <authorList>
            <person name="Xu L."/>
        </authorList>
    </citation>
    <scope>NUCLEOTIDE SEQUENCE [LARGE SCALE GENOMIC DNA]</scope>
    <source>
        <strain evidence="15 16">JCM 12189</strain>
    </source>
</reference>
<dbReference type="InterPro" id="IPR003661">
    <property type="entry name" value="HisK_dim/P_dom"/>
</dbReference>
<comment type="caution">
    <text evidence="15">The sequence shown here is derived from an EMBL/GenBank/DDBJ whole genome shotgun (WGS) entry which is preliminary data.</text>
</comment>
<protein>
    <recommendedName>
        <fullName evidence="3">histidine kinase</fullName>
        <ecNumber evidence="3">2.7.13.3</ecNumber>
    </recommendedName>
</protein>
<dbReference type="GO" id="GO:0000156">
    <property type="term" value="F:phosphorelay response regulator activity"/>
    <property type="evidence" value="ECO:0007669"/>
    <property type="project" value="TreeGrafter"/>
</dbReference>
<keyword evidence="7" id="KW-0547">Nucleotide-binding</keyword>
<evidence type="ECO:0000256" key="9">
    <source>
        <dbReference type="ARBA" id="ARBA00022840"/>
    </source>
</evidence>
<keyword evidence="8" id="KW-0418">Kinase</keyword>
<organism evidence="15 16">
    <name type="scientific">Qipengyuania aquimaris</name>
    <dbReference type="NCBI Taxonomy" id="255984"/>
    <lineage>
        <taxon>Bacteria</taxon>
        <taxon>Pseudomonadati</taxon>
        <taxon>Pseudomonadota</taxon>
        <taxon>Alphaproteobacteria</taxon>
        <taxon>Sphingomonadales</taxon>
        <taxon>Erythrobacteraceae</taxon>
        <taxon>Qipengyuania</taxon>
    </lineage>
</organism>
<dbReference type="Gene3D" id="3.30.450.20">
    <property type="entry name" value="PAS domain"/>
    <property type="match status" value="1"/>
</dbReference>
<accession>A0A6I4TQI7</accession>
<dbReference type="InterPro" id="IPR005467">
    <property type="entry name" value="His_kinase_dom"/>
</dbReference>
<evidence type="ECO:0000259" key="13">
    <source>
        <dbReference type="PROSITE" id="PS50109"/>
    </source>
</evidence>
<dbReference type="GO" id="GO:0016020">
    <property type="term" value="C:membrane"/>
    <property type="evidence" value="ECO:0007669"/>
    <property type="project" value="UniProtKB-SubCell"/>
</dbReference>
<dbReference type="InterPro" id="IPR036097">
    <property type="entry name" value="HisK_dim/P_sf"/>
</dbReference>
<evidence type="ECO:0000256" key="6">
    <source>
        <dbReference type="ARBA" id="ARBA00022692"/>
    </source>
</evidence>
<evidence type="ECO:0000313" key="16">
    <source>
        <dbReference type="Proteomes" id="UP000432727"/>
    </source>
</evidence>
<dbReference type="Gene3D" id="1.10.287.130">
    <property type="match status" value="1"/>
</dbReference>
<dbReference type="AlphaFoldDB" id="A0A6I4TQI7"/>
<dbReference type="EC" id="2.7.13.3" evidence="3"/>
<keyword evidence="10" id="KW-1133">Transmembrane helix</keyword>
<keyword evidence="9" id="KW-0067">ATP-binding</keyword>
<keyword evidence="5" id="KW-0808">Transferase</keyword>
<evidence type="ECO:0000256" key="7">
    <source>
        <dbReference type="ARBA" id="ARBA00022741"/>
    </source>
</evidence>
<dbReference type="GO" id="GO:0007234">
    <property type="term" value="P:osmosensory signaling via phosphorelay pathway"/>
    <property type="evidence" value="ECO:0007669"/>
    <property type="project" value="TreeGrafter"/>
</dbReference>
<dbReference type="PRINTS" id="PR00344">
    <property type="entry name" value="BCTRLSENSOR"/>
</dbReference>
<evidence type="ECO:0000259" key="14">
    <source>
        <dbReference type="PROSITE" id="PS50112"/>
    </source>
</evidence>
<evidence type="ECO:0000256" key="5">
    <source>
        <dbReference type="ARBA" id="ARBA00022679"/>
    </source>
</evidence>
<dbReference type="Pfam" id="PF08448">
    <property type="entry name" value="PAS_4"/>
    <property type="match status" value="1"/>
</dbReference>
<dbReference type="CDD" id="cd00130">
    <property type="entry name" value="PAS"/>
    <property type="match status" value="1"/>
</dbReference>
<dbReference type="SUPFAM" id="SSF55785">
    <property type="entry name" value="PYP-like sensor domain (PAS domain)"/>
    <property type="match status" value="1"/>
</dbReference>
<name>A0A6I4TQI7_9SPHN</name>
<evidence type="ECO:0000256" key="11">
    <source>
        <dbReference type="ARBA" id="ARBA00023012"/>
    </source>
</evidence>
<evidence type="ECO:0000256" key="12">
    <source>
        <dbReference type="ARBA" id="ARBA00023136"/>
    </source>
</evidence>
<dbReference type="OrthoDB" id="9816482at2"/>
<dbReference type="Gene3D" id="3.30.565.10">
    <property type="entry name" value="Histidine kinase-like ATPase, C-terminal domain"/>
    <property type="match status" value="1"/>
</dbReference>